<dbReference type="InterPro" id="IPR036291">
    <property type="entry name" value="NAD(P)-bd_dom_sf"/>
</dbReference>
<keyword evidence="8" id="KW-1185">Reference proteome</keyword>
<dbReference type="Proteomes" id="UP000623172">
    <property type="component" value="Unassembled WGS sequence"/>
</dbReference>
<dbReference type="GO" id="GO:0016618">
    <property type="term" value="F:hydroxypyruvate reductase [NAD(P)H] activity"/>
    <property type="evidence" value="ECO:0007669"/>
    <property type="project" value="TreeGrafter"/>
</dbReference>
<dbReference type="Gene3D" id="3.40.50.720">
    <property type="entry name" value="NAD(P)-binding Rossmann-like Domain"/>
    <property type="match status" value="2"/>
</dbReference>
<evidence type="ECO:0008006" key="9">
    <source>
        <dbReference type="Google" id="ProtNLM"/>
    </source>
</evidence>
<proteinExistence type="inferred from homology"/>
<dbReference type="AlphaFoldDB" id="A0A926HLP0"/>
<name>A0A926HLP0_9FIRM</name>
<accession>A0A926HLP0</accession>
<evidence type="ECO:0000256" key="4">
    <source>
        <dbReference type="RuleBase" id="RU003719"/>
    </source>
</evidence>
<protein>
    <recommendedName>
        <fullName evidence="9">Glyoxylate reductase</fullName>
    </recommendedName>
</protein>
<dbReference type="GO" id="GO:0051287">
    <property type="term" value="F:NAD binding"/>
    <property type="evidence" value="ECO:0007669"/>
    <property type="project" value="InterPro"/>
</dbReference>
<organism evidence="7 8">
    <name type="scientific">Gehongia tenuis</name>
    <dbReference type="NCBI Taxonomy" id="2763655"/>
    <lineage>
        <taxon>Bacteria</taxon>
        <taxon>Bacillati</taxon>
        <taxon>Bacillota</taxon>
        <taxon>Clostridia</taxon>
        <taxon>Christensenellales</taxon>
        <taxon>Christensenellaceae</taxon>
        <taxon>Gehongia</taxon>
    </lineage>
</organism>
<sequence length="315" mass="34736">MEKILVPYRVPREGFRKLEERCALIYPEEGWLLTREEQMAAVPECSAIVATSGIKVDEEMLLRAEKLKIVTAYGAGYDNVDVEAARRLGIPVTNIPYTVTEATAELAMTLMLAVCRQVVLWDRLVREDQETHWRRKDLMGTTLYGKQLGIVGMGRIGRALARRARAFGMAVVYHNRNRLDKEDGASYMDLDDLLRTSDVVSLNLPLTDESRGLIGERAFYLMKPTAYLINVARGAVVDEEALISALKAGRIAGAGLDVFVHEPGIPEGLLCLDNVVLTGHIGSDTLDTRNTMAAECSFQILDALSGRTPQGIVNG</sequence>
<comment type="caution">
    <text evidence="7">The sequence shown here is derived from an EMBL/GenBank/DDBJ whole genome shotgun (WGS) entry which is preliminary data.</text>
</comment>
<evidence type="ECO:0000313" key="8">
    <source>
        <dbReference type="Proteomes" id="UP000623172"/>
    </source>
</evidence>
<dbReference type="InterPro" id="IPR050223">
    <property type="entry name" value="D-isomer_2-hydroxyacid_DH"/>
</dbReference>
<dbReference type="RefSeq" id="WP_249317404.1">
    <property type="nucleotide sequence ID" value="NZ_JACRSR010000006.1"/>
</dbReference>
<dbReference type="PROSITE" id="PS00670">
    <property type="entry name" value="D_2_HYDROXYACID_DH_2"/>
    <property type="match status" value="1"/>
</dbReference>
<dbReference type="Pfam" id="PF02826">
    <property type="entry name" value="2-Hacid_dh_C"/>
    <property type="match status" value="1"/>
</dbReference>
<evidence type="ECO:0000259" key="5">
    <source>
        <dbReference type="Pfam" id="PF00389"/>
    </source>
</evidence>
<dbReference type="EMBL" id="JACRSR010000006">
    <property type="protein sequence ID" value="MBC8532292.1"/>
    <property type="molecule type" value="Genomic_DNA"/>
</dbReference>
<dbReference type="SUPFAM" id="SSF51735">
    <property type="entry name" value="NAD(P)-binding Rossmann-fold domains"/>
    <property type="match status" value="1"/>
</dbReference>
<dbReference type="SUPFAM" id="SSF52283">
    <property type="entry name" value="Formate/glycerate dehydrogenase catalytic domain-like"/>
    <property type="match status" value="1"/>
</dbReference>
<dbReference type="GO" id="GO:0005829">
    <property type="term" value="C:cytosol"/>
    <property type="evidence" value="ECO:0007669"/>
    <property type="project" value="TreeGrafter"/>
</dbReference>
<keyword evidence="2 4" id="KW-0560">Oxidoreductase</keyword>
<evidence type="ECO:0000256" key="3">
    <source>
        <dbReference type="ARBA" id="ARBA00023027"/>
    </source>
</evidence>
<dbReference type="InterPro" id="IPR029752">
    <property type="entry name" value="D-isomer_DH_CS1"/>
</dbReference>
<dbReference type="FunFam" id="3.40.50.720:FF:000203">
    <property type="entry name" value="D-3-phosphoglycerate dehydrogenase (SerA)"/>
    <property type="match status" value="1"/>
</dbReference>
<dbReference type="InterPro" id="IPR029753">
    <property type="entry name" value="D-isomer_DH_CS"/>
</dbReference>
<dbReference type="PANTHER" id="PTHR10996">
    <property type="entry name" value="2-HYDROXYACID DEHYDROGENASE-RELATED"/>
    <property type="match status" value="1"/>
</dbReference>
<comment type="similarity">
    <text evidence="1 4">Belongs to the D-isomer specific 2-hydroxyacid dehydrogenase family.</text>
</comment>
<dbReference type="GO" id="GO:0030267">
    <property type="term" value="F:glyoxylate reductase (NADPH) activity"/>
    <property type="evidence" value="ECO:0007669"/>
    <property type="project" value="TreeGrafter"/>
</dbReference>
<dbReference type="PROSITE" id="PS00671">
    <property type="entry name" value="D_2_HYDROXYACID_DH_3"/>
    <property type="match status" value="1"/>
</dbReference>
<reference evidence="7" key="1">
    <citation type="submission" date="2020-08" db="EMBL/GenBank/DDBJ databases">
        <title>Genome public.</title>
        <authorList>
            <person name="Liu C."/>
            <person name="Sun Q."/>
        </authorList>
    </citation>
    <scope>NUCLEOTIDE SEQUENCE</scope>
    <source>
        <strain evidence="7">NSJ-53</strain>
    </source>
</reference>
<evidence type="ECO:0000256" key="2">
    <source>
        <dbReference type="ARBA" id="ARBA00023002"/>
    </source>
</evidence>
<evidence type="ECO:0000256" key="1">
    <source>
        <dbReference type="ARBA" id="ARBA00005854"/>
    </source>
</evidence>
<keyword evidence="3" id="KW-0520">NAD</keyword>
<dbReference type="Pfam" id="PF00389">
    <property type="entry name" value="2-Hacid_dh"/>
    <property type="match status" value="1"/>
</dbReference>
<feature type="domain" description="D-isomer specific 2-hydroxyacid dehydrogenase NAD-binding" evidence="6">
    <location>
        <begin position="108"/>
        <end position="282"/>
    </location>
</feature>
<gene>
    <name evidence="7" type="ORF">H8696_10595</name>
</gene>
<evidence type="ECO:0000313" key="7">
    <source>
        <dbReference type="EMBL" id="MBC8532292.1"/>
    </source>
</evidence>
<dbReference type="PROSITE" id="PS00065">
    <property type="entry name" value="D_2_HYDROXYACID_DH_1"/>
    <property type="match status" value="1"/>
</dbReference>
<evidence type="ECO:0000259" key="6">
    <source>
        <dbReference type="Pfam" id="PF02826"/>
    </source>
</evidence>
<dbReference type="PANTHER" id="PTHR10996:SF283">
    <property type="entry name" value="GLYOXYLATE_HYDROXYPYRUVATE REDUCTASE B"/>
    <property type="match status" value="1"/>
</dbReference>
<feature type="domain" description="D-isomer specific 2-hydroxyacid dehydrogenase catalytic" evidence="5">
    <location>
        <begin position="33"/>
        <end position="314"/>
    </location>
</feature>
<dbReference type="InterPro" id="IPR006139">
    <property type="entry name" value="D-isomer_2_OHA_DH_cat_dom"/>
</dbReference>
<dbReference type="InterPro" id="IPR006140">
    <property type="entry name" value="D-isomer_DH_NAD-bd"/>
</dbReference>